<feature type="compositionally biased region" description="Low complexity" evidence="1">
    <location>
        <begin position="48"/>
        <end position="59"/>
    </location>
</feature>
<dbReference type="EMBL" id="KV448211">
    <property type="protein sequence ID" value="OAX40467.1"/>
    <property type="molecule type" value="Genomic_DNA"/>
</dbReference>
<gene>
    <name evidence="2" type="ORF">K503DRAFT_781403</name>
</gene>
<reference evidence="2 3" key="1">
    <citation type="submission" date="2016-06" db="EMBL/GenBank/DDBJ databases">
        <title>Comparative genomics of the ectomycorrhizal sister species Rhizopogon vinicolor and Rhizopogon vesiculosus (Basidiomycota: Boletales) reveals a divergence of the mating type B locus.</title>
        <authorList>
            <consortium name="DOE Joint Genome Institute"/>
            <person name="Mujic A.B."/>
            <person name="Kuo A."/>
            <person name="Tritt A."/>
            <person name="Lipzen A."/>
            <person name="Chen C."/>
            <person name="Johnson J."/>
            <person name="Sharma A."/>
            <person name="Barry K."/>
            <person name="Grigoriev I.V."/>
            <person name="Spatafora J.W."/>
        </authorList>
    </citation>
    <scope>NUCLEOTIDE SEQUENCE [LARGE SCALE GENOMIC DNA]</scope>
    <source>
        <strain evidence="2 3">AM-OR11-026</strain>
    </source>
</reference>
<dbReference type="AlphaFoldDB" id="A0A1B7N6J0"/>
<feature type="compositionally biased region" description="Low complexity" evidence="1">
    <location>
        <begin position="8"/>
        <end position="17"/>
    </location>
</feature>
<evidence type="ECO:0000313" key="2">
    <source>
        <dbReference type="EMBL" id="OAX40467.1"/>
    </source>
</evidence>
<dbReference type="Proteomes" id="UP000092154">
    <property type="component" value="Unassembled WGS sequence"/>
</dbReference>
<name>A0A1B7N6J0_9AGAM</name>
<dbReference type="InParanoid" id="A0A1B7N6J0"/>
<proteinExistence type="predicted"/>
<evidence type="ECO:0000313" key="3">
    <source>
        <dbReference type="Proteomes" id="UP000092154"/>
    </source>
</evidence>
<feature type="region of interest" description="Disordered" evidence="1">
    <location>
        <begin position="1"/>
        <end position="69"/>
    </location>
</feature>
<feature type="compositionally biased region" description="Basic and acidic residues" evidence="1">
    <location>
        <begin position="33"/>
        <end position="44"/>
    </location>
</feature>
<accession>A0A1B7N6J0</accession>
<protein>
    <submittedName>
        <fullName evidence="2">Uncharacterized protein</fullName>
    </submittedName>
</protein>
<keyword evidence="3" id="KW-1185">Reference proteome</keyword>
<sequence length="155" mass="16898">MDRNFKFPPSQIQAQVVPPAPPVPSMQSPASKPESEADSNHATEENETPVTVVPPSSVEVPPPPPIEKESIRGYLSEEGYEEVGKTVEIDLRLFLSSYKATSQDSSGHNEVNKLGGEFLFTLLSVLVMLLWRGDIFLEVVEGHAVAGDTIIQSHC</sequence>
<evidence type="ECO:0000256" key="1">
    <source>
        <dbReference type="SAM" id="MobiDB-lite"/>
    </source>
</evidence>
<dbReference type="STRING" id="1314800.A0A1B7N6J0"/>
<organism evidence="2 3">
    <name type="scientific">Rhizopogon vinicolor AM-OR11-026</name>
    <dbReference type="NCBI Taxonomy" id="1314800"/>
    <lineage>
        <taxon>Eukaryota</taxon>
        <taxon>Fungi</taxon>
        <taxon>Dikarya</taxon>
        <taxon>Basidiomycota</taxon>
        <taxon>Agaricomycotina</taxon>
        <taxon>Agaricomycetes</taxon>
        <taxon>Agaricomycetidae</taxon>
        <taxon>Boletales</taxon>
        <taxon>Suillineae</taxon>
        <taxon>Rhizopogonaceae</taxon>
        <taxon>Rhizopogon</taxon>
    </lineage>
</organism>